<reference evidence="1" key="1">
    <citation type="submission" date="2022-11" db="EMBL/GenBank/DDBJ databases">
        <title>Complete Genome Sequences of three Polynucleobacter sp. Subcluster PnecC Strains KF022, KF023, and KF032 Isolated from a Shallow Eutrophic Lake in Japan.</title>
        <authorList>
            <person name="Ogata Y."/>
            <person name="Watanabe K."/>
            <person name="Takemine S."/>
            <person name="Shindo C."/>
            <person name="Kurokawa R."/>
            <person name="Suda W."/>
        </authorList>
    </citation>
    <scope>NUCLEOTIDE SEQUENCE</scope>
    <source>
        <strain evidence="1">KF023</strain>
    </source>
</reference>
<dbReference type="Proteomes" id="UP001211097">
    <property type="component" value="Chromosome"/>
</dbReference>
<dbReference type="KEGG" id="pyt:PKF023_03020"/>
<gene>
    <name evidence="1" type="ORF">PKF023_03020</name>
</gene>
<name>A0A9C7CHM9_9BURK</name>
<protein>
    <submittedName>
        <fullName evidence="1">Uncharacterized protein</fullName>
    </submittedName>
</protein>
<proteinExistence type="predicted"/>
<dbReference type="AlphaFoldDB" id="A0A9C7CHM9"/>
<dbReference type="EMBL" id="AP026973">
    <property type="protein sequence ID" value="BDT76499.1"/>
    <property type="molecule type" value="Genomic_DNA"/>
</dbReference>
<sequence length="49" mass="4945">MAGNIWAANNWKPSGLNDLLLNPGGDGMVIFVGVAAPTKAPSLGPVQSP</sequence>
<organism evidence="1">
    <name type="scientific">Polynucleobacter yangtzensis</name>
    <dbReference type="NCBI Taxonomy" id="1743159"/>
    <lineage>
        <taxon>Bacteria</taxon>
        <taxon>Pseudomonadati</taxon>
        <taxon>Pseudomonadota</taxon>
        <taxon>Betaproteobacteria</taxon>
        <taxon>Burkholderiales</taxon>
        <taxon>Burkholderiaceae</taxon>
        <taxon>Polynucleobacter</taxon>
    </lineage>
</organism>
<evidence type="ECO:0000313" key="1">
    <source>
        <dbReference type="EMBL" id="BDT76499.1"/>
    </source>
</evidence>
<accession>A0A9C7CHM9</accession>